<keyword evidence="3" id="KW-1185">Reference proteome</keyword>
<protein>
    <submittedName>
        <fullName evidence="2">Uncharacterized protein</fullName>
    </submittedName>
</protein>
<name>A0ABD2Q9J2_9PLAT</name>
<dbReference type="EMBL" id="JBJKFK010000577">
    <property type="protein sequence ID" value="KAL3316231.1"/>
    <property type="molecule type" value="Genomic_DNA"/>
</dbReference>
<evidence type="ECO:0000313" key="2">
    <source>
        <dbReference type="EMBL" id="KAL3316231.1"/>
    </source>
</evidence>
<proteinExistence type="predicted"/>
<comment type="caution">
    <text evidence="2">The sequence shown here is derived from an EMBL/GenBank/DDBJ whole genome shotgun (WGS) entry which is preliminary data.</text>
</comment>
<reference evidence="2 3" key="1">
    <citation type="submission" date="2024-11" db="EMBL/GenBank/DDBJ databases">
        <title>Adaptive evolution of stress response genes in parasites aligns with host niche diversity.</title>
        <authorList>
            <person name="Hahn C."/>
            <person name="Resl P."/>
        </authorList>
    </citation>
    <scope>NUCLEOTIDE SEQUENCE [LARGE SCALE GENOMIC DNA]</scope>
    <source>
        <strain evidence="2">EGGRZ-B1_66</strain>
        <tissue evidence="2">Body</tissue>
    </source>
</reference>
<gene>
    <name evidence="2" type="ORF">Ciccas_005125</name>
</gene>
<organism evidence="2 3">
    <name type="scientific">Cichlidogyrus casuarinus</name>
    <dbReference type="NCBI Taxonomy" id="1844966"/>
    <lineage>
        <taxon>Eukaryota</taxon>
        <taxon>Metazoa</taxon>
        <taxon>Spiralia</taxon>
        <taxon>Lophotrochozoa</taxon>
        <taxon>Platyhelminthes</taxon>
        <taxon>Monogenea</taxon>
        <taxon>Monopisthocotylea</taxon>
        <taxon>Dactylogyridea</taxon>
        <taxon>Ancyrocephalidae</taxon>
        <taxon>Cichlidogyrus</taxon>
    </lineage>
</organism>
<dbReference type="Proteomes" id="UP001626550">
    <property type="component" value="Unassembled WGS sequence"/>
</dbReference>
<sequence length="185" mass="21742">MEWSQDKFEEQARKLVAHCENVAFLKQSYINNENHLRKLINPQIENEKTERLDLVKRNVENVSSEIQKVIELLQDGCKDRKRLLELHMQNEKLRLDNKRMQIELDSFRGMKEQKEQLTRALEESRETVKRLVAKAERERKKMFDMLQQTDKAKDATSLSKPIKVTQTLQPIKLAPPTNASVGCEI</sequence>
<feature type="coiled-coil region" evidence="1">
    <location>
        <begin position="83"/>
        <end position="141"/>
    </location>
</feature>
<evidence type="ECO:0000256" key="1">
    <source>
        <dbReference type="SAM" id="Coils"/>
    </source>
</evidence>
<evidence type="ECO:0000313" key="3">
    <source>
        <dbReference type="Proteomes" id="UP001626550"/>
    </source>
</evidence>
<accession>A0ABD2Q9J2</accession>
<dbReference type="AlphaFoldDB" id="A0ABD2Q9J2"/>
<keyword evidence="1" id="KW-0175">Coiled coil</keyword>